<dbReference type="Proteomes" id="UP000887013">
    <property type="component" value="Unassembled WGS sequence"/>
</dbReference>
<dbReference type="CDD" id="cd22408">
    <property type="entry name" value="KH-I_Vigilin_rpt4"/>
    <property type="match status" value="1"/>
</dbReference>
<accession>A0A8X6UHE5</accession>
<dbReference type="GO" id="GO:0003729">
    <property type="term" value="F:mRNA binding"/>
    <property type="evidence" value="ECO:0007669"/>
    <property type="project" value="TreeGrafter"/>
</dbReference>
<evidence type="ECO:0000313" key="5">
    <source>
        <dbReference type="Proteomes" id="UP000887013"/>
    </source>
</evidence>
<keyword evidence="5" id="KW-1185">Reference proteome</keyword>
<dbReference type="PANTHER" id="PTHR10627:SF31">
    <property type="entry name" value="DODECA-SATELLITE-BINDING PROTEIN 1, ISOFORM A"/>
    <property type="match status" value="1"/>
</dbReference>
<dbReference type="SUPFAM" id="SSF54791">
    <property type="entry name" value="Eukaryotic type KH-domain (KH-domain type I)"/>
    <property type="match status" value="1"/>
</dbReference>
<dbReference type="PROSITE" id="PS50084">
    <property type="entry name" value="KH_TYPE_1"/>
    <property type="match status" value="1"/>
</dbReference>
<dbReference type="InterPro" id="IPR004088">
    <property type="entry name" value="KH_dom_type_1"/>
</dbReference>
<dbReference type="Gene3D" id="3.30.1370.10">
    <property type="entry name" value="K Homology domain, type 1"/>
    <property type="match status" value="2"/>
</dbReference>
<dbReference type="GO" id="GO:0010468">
    <property type="term" value="P:regulation of gene expression"/>
    <property type="evidence" value="ECO:0007669"/>
    <property type="project" value="UniProtKB-ARBA"/>
</dbReference>
<dbReference type="Pfam" id="PF00013">
    <property type="entry name" value="KH_1"/>
    <property type="match status" value="1"/>
</dbReference>
<dbReference type="OrthoDB" id="10027144at2759"/>
<dbReference type="EMBL" id="BMAW01030690">
    <property type="protein sequence ID" value="GFU17707.1"/>
    <property type="molecule type" value="Genomic_DNA"/>
</dbReference>
<name>A0A8X6UHE5_NEPPI</name>
<keyword evidence="1" id="KW-0677">Repeat</keyword>
<dbReference type="InterPro" id="IPR004087">
    <property type="entry name" value="KH_dom"/>
</dbReference>
<reference evidence="4" key="1">
    <citation type="submission" date="2020-08" db="EMBL/GenBank/DDBJ databases">
        <title>Multicomponent nature underlies the extraordinary mechanical properties of spider dragline silk.</title>
        <authorList>
            <person name="Kono N."/>
            <person name="Nakamura H."/>
            <person name="Mori M."/>
            <person name="Yoshida Y."/>
            <person name="Ohtoshi R."/>
            <person name="Malay A.D."/>
            <person name="Moran D.A.P."/>
            <person name="Tomita M."/>
            <person name="Numata K."/>
            <person name="Arakawa K."/>
        </authorList>
    </citation>
    <scope>NUCLEOTIDE SEQUENCE</scope>
</reference>
<proteinExistence type="predicted"/>
<protein>
    <submittedName>
        <fullName evidence="4">Vigilin</fullName>
    </submittedName>
</protein>
<organism evidence="4 5">
    <name type="scientific">Nephila pilipes</name>
    <name type="common">Giant wood spider</name>
    <name type="synonym">Nephila maculata</name>
    <dbReference type="NCBI Taxonomy" id="299642"/>
    <lineage>
        <taxon>Eukaryota</taxon>
        <taxon>Metazoa</taxon>
        <taxon>Ecdysozoa</taxon>
        <taxon>Arthropoda</taxon>
        <taxon>Chelicerata</taxon>
        <taxon>Arachnida</taxon>
        <taxon>Araneae</taxon>
        <taxon>Araneomorphae</taxon>
        <taxon>Entelegynae</taxon>
        <taxon>Araneoidea</taxon>
        <taxon>Nephilidae</taxon>
        <taxon>Nephila</taxon>
    </lineage>
</organism>
<evidence type="ECO:0000256" key="1">
    <source>
        <dbReference type="ARBA" id="ARBA00022737"/>
    </source>
</evidence>
<dbReference type="InterPro" id="IPR036612">
    <property type="entry name" value="KH_dom_type_1_sf"/>
</dbReference>
<dbReference type="AlphaFoldDB" id="A0A8X6UHE5"/>
<gene>
    <name evidence="4" type="primary">Hdlbp</name>
    <name evidence="4" type="ORF">NPIL_383151</name>
</gene>
<comment type="caution">
    <text evidence="4">The sequence shown here is derived from an EMBL/GenBank/DDBJ whole genome shotgun (WGS) entry which is preliminary data.</text>
</comment>
<evidence type="ECO:0000259" key="3">
    <source>
        <dbReference type="SMART" id="SM00322"/>
    </source>
</evidence>
<sequence>MEDELTIVEVKAGEKEAVAKGKARIQNIYEERKRNCQNVSVKVPKNQLKYIIEPRGQTIQEILQETGLSVEMPLSDVQSDIIIIRCEQAKLGPALTFVYSKANNVKIEHMNVPDWLHKYIIGKKDADIKHMVQDLSKV</sequence>
<dbReference type="SMART" id="SM00322">
    <property type="entry name" value="KH"/>
    <property type="match status" value="1"/>
</dbReference>
<dbReference type="PANTHER" id="PTHR10627">
    <property type="entry name" value="SCP160"/>
    <property type="match status" value="1"/>
</dbReference>
<evidence type="ECO:0000256" key="2">
    <source>
        <dbReference type="PROSITE-ProRule" id="PRU00117"/>
    </source>
</evidence>
<keyword evidence="2" id="KW-0694">RNA-binding</keyword>
<evidence type="ECO:0000313" key="4">
    <source>
        <dbReference type="EMBL" id="GFU17707.1"/>
    </source>
</evidence>
<feature type="domain" description="K Homology" evidence="3">
    <location>
        <begin position="35"/>
        <end position="103"/>
    </location>
</feature>